<dbReference type="SUPFAM" id="SSF51430">
    <property type="entry name" value="NAD(P)-linked oxidoreductase"/>
    <property type="match status" value="1"/>
</dbReference>
<organism evidence="5 6">
    <name type="scientific">Bittarella massiliensis</name>
    <name type="common">ex Durand et al. 2017</name>
    <dbReference type="NCBI Taxonomy" id="1720313"/>
    <lineage>
        <taxon>Bacteria</taxon>
        <taxon>Bacillati</taxon>
        <taxon>Bacillota</taxon>
        <taxon>Clostridia</taxon>
        <taxon>Eubacteriales</taxon>
        <taxon>Oscillospiraceae</taxon>
        <taxon>Bittarella (ex Durand et al. 2017)</taxon>
    </lineage>
</organism>
<dbReference type="InterPro" id="IPR020471">
    <property type="entry name" value="AKR"/>
</dbReference>
<keyword evidence="1" id="KW-0479">Metal-binding</keyword>
<dbReference type="PANTHER" id="PTHR43312">
    <property type="entry name" value="D-THREO-ALDOSE 1-DEHYDROGENASE"/>
    <property type="match status" value="1"/>
</dbReference>
<sequence>MNTVTLGRTGLTVNKNGFGALPIQRIPKEEAVAIVRRALDGGITFFDTARLYSDSEEKLGAALVGRRGEVVLATKTPATDAASFWRDLEASLAALQTDYIDLFQFHNPAFCPKPGDGSGLYEAMLEAREQGKIRFIGLTNHRLHVAREAVGSGLYDTLQFPFCYLASPDDLALVESCCQHGVGFIAMKALSGGLIQNSAAAYAFLAQFEGVLPIWGVQRMAELEEFLAYGENPPALTAELQALIERDKLQLAGDFCRGCGYCLPCPAGIEIPNAARMSLMLRRSPPAPWLGEEWQAKMAKIDDCIHCNHCVNHCPYGLDTPKLLRQNYEDYKTFLK</sequence>
<gene>
    <name evidence="5" type="ORF">NE646_10455</name>
</gene>
<dbReference type="GO" id="GO:0051536">
    <property type="term" value="F:iron-sulfur cluster binding"/>
    <property type="evidence" value="ECO:0007669"/>
    <property type="project" value="UniProtKB-KW"/>
</dbReference>
<feature type="domain" description="4Fe-4S ferredoxin-type" evidence="4">
    <location>
        <begin position="294"/>
        <end position="326"/>
    </location>
</feature>
<evidence type="ECO:0000259" key="4">
    <source>
        <dbReference type="PROSITE" id="PS51379"/>
    </source>
</evidence>
<dbReference type="InterPro" id="IPR023210">
    <property type="entry name" value="NADP_OxRdtase_dom"/>
</dbReference>
<evidence type="ECO:0000313" key="6">
    <source>
        <dbReference type="Proteomes" id="UP001205063"/>
    </source>
</evidence>
<dbReference type="Gene3D" id="3.20.20.100">
    <property type="entry name" value="NADP-dependent oxidoreductase domain"/>
    <property type="match status" value="1"/>
</dbReference>
<evidence type="ECO:0000256" key="3">
    <source>
        <dbReference type="ARBA" id="ARBA00023014"/>
    </source>
</evidence>
<dbReference type="InterPro" id="IPR036812">
    <property type="entry name" value="NAD(P)_OxRdtase_dom_sf"/>
</dbReference>
<dbReference type="InterPro" id="IPR017900">
    <property type="entry name" value="4Fe4S_Fe_S_CS"/>
</dbReference>
<evidence type="ECO:0000313" key="5">
    <source>
        <dbReference type="EMBL" id="MCQ4950082.1"/>
    </source>
</evidence>
<dbReference type="PANTHER" id="PTHR43312:SF1">
    <property type="entry name" value="NADP-DEPENDENT OXIDOREDUCTASE DOMAIN-CONTAINING PROTEIN"/>
    <property type="match status" value="1"/>
</dbReference>
<evidence type="ECO:0000256" key="2">
    <source>
        <dbReference type="ARBA" id="ARBA00023004"/>
    </source>
</evidence>
<name>A0AAW5KDJ0_9FIRM</name>
<dbReference type="GO" id="GO:0046872">
    <property type="term" value="F:metal ion binding"/>
    <property type="evidence" value="ECO:0007669"/>
    <property type="project" value="UniProtKB-KW"/>
</dbReference>
<dbReference type="GO" id="GO:0016491">
    <property type="term" value="F:oxidoreductase activity"/>
    <property type="evidence" value="ECO:0007669"/>
    <property type="project" value="InterPro"/>
</dbReference>
<dbReference type="CDD" id="cd19100">
    <property type="entry name" value="AKR_unchar"/>
    <property type="match status" value="1"/>
</dbReference>
<protein>
    <submittedName>
        <fullName evidence="5">Aldo/keto reductase</fullName>
    </submittedName>
</protein>
<dbReference type="AlphaFoldDB" id="A0AAW5KDJ0"/>
<dbReference type="PROSITE" id="PS00198">
    <property type="entry name" value="4FE4S_FER_1"/>
    <property type="match status" value="1"/>
</dbReference>
<dbReference type="Proteomes" id="UP001205063">
    <property type="component" value="Unassembled WGS sequence"/>
</dbReference>
<keyword evidence="2" id="KW-0408">Iron</keyword>
<comment type="caution">
    <text evidence="5">The sequence shown here is derived from an EMBL/GenBank/DDBJ whole genome shotgun (WGS) entry which is preliminary data.</text>
</comment>
<accession>A0AAW5KDJ0</accession>
<dbReference type="InterPro" id="IPR053135">
    <property type="entry name" value="AKR2_Oxidoreductase"/>
</dbReference>
<dbReference type="Pfam" id="PF00248">
    <property type="entry name" value="Aldo_ket_red"/>
    <property type="match status" value="1"/>
</dbReference>
<keyword evidence="3" id="KW-0411">Iron-sulfur</keyword>
<proteinExistence type="predicted"/>
<evidence type="ECO:0000256" key="1">
    <source>
        <dbReference type="ARBA" id="ARBA00022723"/>
    </source>
</evidence>
<dbReference type="PRINTS" id="PR00069">
    <property type="entry name" value="ALDKETRDTASE"/>
</dbReference>
<reference evidence="5" key="1">
    <citation type="submission" date="2022-06" db="EMBL/GenBank/DDBJ databases">
        <title>Isolation of gut microbiota from human fecal samples.</title>
        <authorList>
            <person name="Pamer E.G."/>
            <person name="Barat B."/>
            <person name="Waligurski E."/>
            <person name="Medina S."/>
            <person name="Paddock L."/>
            <person name="Mostad J."/>
        </authorList>
    </citation>
    <scope>NUCLEOTIDE SEQUENCE</scope>
    <source>
        <strain evidence="5">DFI.7.96</strain>
    </source>
</reference>
<dbReference type="RefSeq" id="WP_256136442.1">
    <property type="nucleotide sequence ID" value="NZ_JANGAB010000006.1"/>
</dbReference>
<dbReference type="PROSITE" id="PS51379">
    <property type="entry name" value="4FE4S_FER_2"/>
    <property type="match status" value="1"/>
</dbReference>
<dbReference type="EMBL" id="JANGAB010000006">
    <property type="protein sequence ID" value="MCQ4950082.1"/>
    <property type="molecule type" value="Genomic_DNA"/>
</dbReference>
<dbReference type="InterPro" id="IPR017896">
    <property type="entry name" value="4Fe4S_Fe-S-bd"/>
</dbReference>
<dbReference type="Pfam" id="PF13534">
    <property type="entry name" value="Fer4_17"/>
    <property type="match status" value="1"/>
</dbReference>
<dbReference type="SUPFAM" id="SSF46548">
    <property type="entry name" value="alpha-helical ferredoxin"/>
    <property type="match status" value="1"/>
</dbReference>